<dbReference type="EMBL" id="VNHT01000006">
    <property type="protein sequence ID" value="TYP92362.1"/>
    <property type="molecule type" value="Genomic_DNA"/>
</dbReference>
<dbReference type="AlphaFoldDB" id="A0A0F7KFI1"/>
<dbReference type="EMBL" id="CP011451">
    <property type="protein sequence ID" value="AKH37522.1"/>
    <property type="molecule type" value="Genomic_DNA"/>
</dbReference>
<dbReference type="Gene3D" id="3.40.630.30">
    <property type="match status" value="1"/>
</dbReference>
<sequence>MNDIVAAFHEYFEIVVADTPELLKEVFSLRYYIWCITERYFDASSYQDQLERDEFDDRSVHILLRHRSSNTFVGTARLILSINLFKNSKLPIELHTHFYSEFTDSKLLRPHTAEISRLAIRNDFLKRKEDLYFDNSINTMENFNRGRRRRFPHPMLALMVGLIQICARLEIYYWFSAMTPALNRLLGFYGMQHDPIGPFVDYYGLRRPYYISLFDMLERMYISHPNIWELVTDNGRIWPVNLQELKSMYRHQQDLPNNYVNIMTC</sequence>
<evidence type="ECO:0000313" key="4">
    <source>
        <dbReference type="Proteomes" id="UP000324176"/>
    </source>
</evidence>
<dbReference type="Proteomes" id="UP000324176">
    <property type="component" value="Unassembled WGS sequence"/>
</dbReference>
<dbReference type="NCBIfam" id="TIGR03694">
    <property type="entry name" value="exosort_acyl"/>
    <property type="match status" value="1"/>
</dbReference>
<evidence type="ECO:0000313" key="1">
    <source>
        <dbReference type="EMBL" id="AKH37522.1"/>
    </source>
</evidence>
<evidence type="ECO:0000313" key="3">
    <source>
        <dbReference type="Proteomes" id="UP000034156"/>
    </source>
</evidence>
<dbReference type="PATRIC" id="fig|44574.3.peg.1518"/>
<evidence type="ECO:0000313" key="2">
    <source>
        <dbReference type="EMBL" id="TYP92362.1"/>
    </source>
</evidence>
<dbReference type="InterPro" id="IPR016181">
    <property type="entry name" value="Acyl_CoA_acyltransferase"/>
</dbReference>
<dbReference type="Proteomes" id="UP000034156">
    <property type="component" value="Chromosome"/>
</dbReference>
<dbReference type="RefSeq" id="WP_046849603.1">
    <property type="nucleotide sequence ID" value="NZ_CBDIPD010000031.1"/>
</dbReference>
<gene>
    <name evidence="1" type="ORF">AAW31_06345</name>
    <name evidence="2" type="ORF">BCL69_100647</name>
</gene>
<dbReference type="OrthoDB" id="582214at2"/>
<reference evidence="3" key="1">
    <citation type="submission" date="2015-05" db="EMBL/GenBank/DDBJ databases">
        <title>Draft genome of Nitrosomonas communis strain Nm2.</title>
        <authorList>
            <person name="Kozlowski J.A."/>
            <person name="Kits K.D."/>
            <person name="Stein L.Y."/>
        </authorList>
    </citation>
    <scope>NUCLEOTIDE SEQUENCE [LARGE SCALE GENOMIC DNA]</scope>
    <source>
        <strain evidence="3">Nm2</strain>
    </source>
</reference>
<dbReference type="KEGG" id="nco:AAW31_06345"/>
<name>A0A0F7KFI1_9PROT</name>
<keyword evidence="3" id="KW-1185">Reference proteome</keyword>
<reference evidence="1 3" key="2">
    <citation type="journal article" date="2016" name="Genome Announc.">
        <title>Genome Sequence of Nitrosomonas communis Strain Nm2, a Mesophilic Ammonia-Oxidizing Bacterium Isolated from Mediterranean Soil.</title>
        <authorList>
            <person name="Kozlowski J.A."/>
            <person name="Kits K.D."/>
            <person name="Stein L.Y."/>
        </authorList>
    </citation>
    <scope>NUCLEOTIDE SEQUENCE [LARGE SCALE GENOMIC DNA]</scope>
    <source>
        <strain evidence="1 3">Nm2</strain>
    </source>
</reference>
<dbReference type="InterPro" id="IPR022484">
    <property type="entry name" value="PEP-CTERM/exosrtase_acylTfrase"/>
</dbReference>
<dbReference type="SUPFAM" id="SSF55729">
    <property type="entry name" value="Acyl-CoA N-acyltransferases (Nat)"/>
    <property type="match status" value="1"/>
</dbReference>
<proteinExistence type="predicted"/>
<reference evidence="2 4" key="3">
    <citation type="submission" date="2019-07" db="EMBL/GenBank/DDBJ databases">
        <title>Active sludge and wastewater microbial communities from Klosterneuburg, Austria.</title>
        <authorList>
            <person name="Wagner M."/>
        </authorList>
    </citation>
    <scope>NUCLEOTIDE SEQUENCE [LARGE SCALE GENOMIC DNA]</scope>
    <source>
        <strain evidence="2 4">Nm2</strain>
    </source>
</reference>
<accession>A0A0F7KFI1</accession>
<dbReference type="Pfam" id="PF13444">
    <property type="entry name" value="Acetyltransf_5"/>
    <property type="match status" value="1"/>
</dbReference>
<protein>
    <submittedName>
        <fullName evidence="2">N-acyl amino acid synthase of PEP-CTERM/exosortase system</fullName>
    </submittedName>
</protein>
<organism evidence="1 3">
    <name type="scientific">Nitrosomonas communis</name>
    <dbReference type="NCBI Taxonomy" id="44574"/>
    <lineage>
        <taxon>Bacteria</taxon>
        <taxon>Pseudomonadati</taxon>
        <taxon>Pseudomonadota</taxon>
        <taxon>Betaproteobacteria</taxon>
        <taxon>Nitrosomonadales</taxon>
        <taxon>Nitrosomonadaceae</taxon>
        <taxon>Nitrosomonas</taxon>
    </lineage>
</organism>